<evidence type="ECO:0000313" key="3">
    <source>
        <dbReference type="Proteomes" id="UP000298595"/>
    </source>
</evidence>
<feature type="compositionally biased region" description="Basic and acidic residues" evidence="1">
    <location>
        <begin position="1"/>
        <end position="21"/>
    </location>
</feature>
<evidence type="ECO:0000256" key="1">
    <source>
        <dbReference type="SAM" id="MobiDB-lite"/>
    </source>
</evidence>
<evidence type="ECO:0000313" key="2">
    <source>
        <dbReference type="EMBL" id="QCO00301.1"/>
    </source>
</evidence>
<dbReference type="AlphaFoldDB" id="A0A4D8PSL0"/>
<dbReference type="KEGG" id="aare:D3093_33790"/>
<keyword evidence="2" id="KW-0614">Plasmid</keyword>
<reference evidence="2 3" key="1">
    <citation type="submission" date="2018-09" db="EMBL/GenBank/DDBJ databases">
        <title>Whole genome based analysis of evolution and adaptive divergence in Indian and Brazilian strains of Azospirillum brasilense.</title>
        <authorList>
            <person name="Singh C."/>
            <person name="Tripathi A.K."/>
        </authorList>
    </citation>
    <scope>NUCLEOTIDE SEQUENCE [LARGE SCALE GENOMIC DNA]</scope>
    <source>
        <strain evidence="2 3">MTCC4035</strain>
        <plasmid evidence="2 3">p5</plasmid>
    </source>
</reference>
<geneLocation type="plasmid" evidence="2 3">
    <name>p5</name>
</geneLocation>
<organism evidence="2 3">
    <name type="scientific">Azospirillum argentinense</name>
    <dbReference type="NCBI Taxonomy" id="2970906"/>
    <lineage>
        <taxon>Bacteria</taxon>
        <taxon>Pseudomonadati</taxon>
        <taxon>Pseudomonadota</taxon>
        <taxon>Alphaproteobacteria</taxon>
        <taxon>Rhodospirillales</taxon>
        <taxon>Azospirillaceae</taxon>
        <taxon>Azospirillum</taxon>
    </lineage>
</organism>
<accession>A0A4D8PSL0</accession>
<proteinExistence type="predicted"/>
<feature type="region of interest" description="Disordered" evidence="1">
    <location>
        <begin position="71"/>
        <end position="96"/>
    </location>
</feature>
<gene>
    <name evidence="2" type="ORF">D3093_33790</name>
</gene>
<name>A0A4D8PSL0_9PROT</name>
<feature type="region of interest" description="Disordered" evidence="1">
    <location>
        <begin position="1"/>
        <end position="23"/>
    </location>
</feature>
<dbReference type="Proteomes" id="UP000298595">
    <property type="component" value="Plasmid p5"/>
</dbReference>
<sequence>MIRVEDASRMHASGDSRREPAPVDPLLHRLRRLGLPEDAIAAAADAYADSLAAALAAGADPAAALERAAFEAAGPTPGDAPHSDDPTNAFAAGEDR</sequence>
<protein>
    <submittedName>
        <fullName evidence="2">Uncharacterized protein</fullName>
    </submittedName>
</protein>
<dbReference type="EMBL" id="CP032326">
    <property type="protein sequence ID" value="QCO00301.1"/>
    <property type="molecule type" value="Genomic_DNA"/>
</dbReference>